<keyword evidence="1" id="KW-0472">Membrane</keyword>
<protein>
    <submittedName>
        <fullName evidence="2">Uncharacterized protein</fullName>
    </submittedName>
</protein>
<gene>
    <name evidence="2" type="ORF">BpHYR1_054197</name>
</gene>
<keyword evidence="1" id="KW-1133">Transmembrane helix</keyword>
<accession>A0A3M7P249</accession>
<name>A0A3M7P249_BRAPC</name>
<evidence type="ECO:0000256" key="1">
    <source>
        <dbReference type="SAM" id="Phobius"/>
    </source>
</evidence>
<keyword evidence="3" id="KW-1185">Reference proteome</keyword>
<proteinExistence type="predicted"/>
<sequence>MFFYVSVNLKRSYLLTNCYCFKFVLLINHYITWIQILIKKPFEIKILWLKFACPLSVVIAFDLIYDKICFLMVEYLNLSSLLAVISQNQLQSGFTCTQTIGNEALANIKYQFVWKHNIKVRNEENFKNFKFLKIRPVLIRNKILLVEVIN</sequence>
<reference evidence="2 3" key="1">
    <citation type="journal article" date="2018" name="Sci. Rep.">
        <title>Genomic signatures of local adaptation to the degree of environmental predictability in rotifers.</title>
        <authorList>
            <person name="Franch-Gras L."/>
            <person name="Hahn C."/>
            <person name="Garcia-Roger E.M."/>
            <person name="Carmona M.J."/>
            <person name="Serra M."/>
            <person name="Gomez A."/>
        </authorList>
    </citation>
    <scope>NUCLEOTIDE SEQUENCE [LARGE SCALE GENOMIC DNA]</scope>
    <source>
        <strain evidence="2">HYR1</strain>
    </source>
</reference>
<comment type="caution">
    <text evidence="2">The sequence shown here is derived from an EMBL/GenBank/DDBJ whole genome shotgun (WGS) entry which is preliminary data.</text>
</comment>
<feature type="transmembrane region" description="Helical" evidence="1">
    <location>
        <begin position="12"/>
        <end position="34"/>
    </location>
</feature>
<dbReference type="EMBL" id="REGN01014035">
    <property type="protein sequence ID" value="RMZ93156.1"/>
    <property type="molecule type" value="Genomic_DNA"/>
</dbReference>
<evidence type="ECO:0000313" key="2">
    <source>
        <dbReference type="EMBL" id="RMZ93156.1"/>
    </source>
</evidence>
<dbReference type="Proteomes" id="UP000276133">
    <property type="component" value="Unassembled WGS sequence"/>
</dbReference>
<organism evidence="2 3">
    <name type="scientific">Brachionus plicatilis</name>
    <name type="common">Marine rotifer</name>
    <name type="synonym">Brachionus muelleri</name>
    <dbReference type="NCBI Taxonomy" id="10195"/>
    <lineage>
        <taxon>Eukaryota</taxon>
        <taxon>Metazoa</taxon>
        <taxon>Spiralia</taxon>
        <taxon>Gnathifera</taxon>
        <taxon>Rotifera</taxon>
        <taxon>Eurotatoria</taxon>
        <taxon>Monogononta</taxon>
        <taxon>Pseudotrocha</taxon>
        <taxon>Ploima</taxon>
        <taxon>Brachionidae</taxon>
        <taxon>Brachionus</taxon>
    </lineage>
</organism>
<keyword evidence="1" id="KW-0812">Transmembrane</keyword>
<evidence type="ECO:0000313" key="3">
    <source>
        <dbReference type="Proteomes" id="UP000276133"/>
    </source>
</evidence>
<dbReference type="AlphaFoldDB" id="A0A3M7P249"/>